<reference evidence="1 2" key="1">
    <citation type="submission" date="2024-02" db="EMBL/GenBank/DDBJ databases">
        <title>Deinococcus carri NBRC 110142.</title>
        <authorList>
            <person name="Ichikawa N."/>
            <person name="Katano-Makiyama Y."/>
            <person name="Hidaka K."/>
        </authorList>
    </citation>
    <scope>NUCLEOTIDE SEQUENCE [LARGE SCALE GENOMIC DNA]</scope>
    <source>
        <strain evidence="1 2">NBRC 110142</strain>
    </source>
</reference>
<dbReference type="Proteomes" id="UP001401887">
    <property type="component" value="Unassembled WGS sequence"/>
</dbReference>
<proteinExistence type="predicted"/>
<dbReference type="InterPro" id="IPR009045">
    <property type="entry name" value="Zn_M74/Hedgehog-like"/>
</dbReference>
<dbReference type="EMBL" id="BAABRP010000024">
    <property type="protein sequence ID" value="GAA5514758.1"/>
    <property type="molecule type" value="Genomic_DNA"/>
</dbReference>
<dbReference type="SUPFAM" id="SSF55166">
    <property type="entry name" value="Hedgehog/DD-peptidase"/>
    <property type="match status" value="1"/>
</dbReference>
<name>A0ABP9WDW2_9DEIO</name>
<keyword evidence="2" id="KW-1185">Reference proteome</keyword>
<sequence length="236" mass="26321">MSTAQDRDPNHLHQLYRTPLEHWLADARAWGKPRGIEVCVYETFRTAERQAWLYAQGRTRPGPVVTYTLDSSHEYGLAADWVPLRLVGERWVQDWSHATYNAIYAAVPPARYGLETFPWERPHLQLAGVNGPKQNISGSVWAAAHGIRANVIVGSIWPLRDAPVTAARPPSTTPASTTRRRVFLRGQDGKNTTMDVPAVVYGGQLITRLEDGRVQVGTSILTVYQDGALQLDRAKT</sequence>
<comment type="caution">
    <text evidence="1">The sequence shown here is derived from an EMBL/GenBank/DDBJ whole genome shotgun (WGS) entry which is preliminary data.</text>
</comment>
<accession>A0ABP9WDW2</accession>
<organism evidence="1 2">
    <name type="scientific">Deinococcus carri</name>
    <dbReference type="NCBI Taxonomy" id="1211323"/>
    <lineage>
        <taxon>Bacteria</taxon>
        <taxon>Thermotogati</taxon>
        <taxon>Deinococcota</taxon>
        <taxon>Deinococci</taxon>
        <taxon>Deinococcales</taxon>
        <taxon>Deinococcaceae</taxon>
        <taxon>Deinococcus</taxon>
    </lineage>
</organism>
<dbReference type="CDD" id="cd14845">
    <property type="entry name" value="L-Ala-D-Glu_peptidase_like"/>
    <property type="match status" value="1"/>
</dbReference>
<protein>
    <recommendedName>
        <fullName evidence="3">Peptidase M15B domain-containing protein</fullName>
    </recommendedName>
</protein>
<dbReference type="Gene3D" id="3.30.1380.10">
    <property type="match status" value="1"/>
</dbReference>
<evidence type="ECO:0000313" key="2">
    <source>
        <dbReference type="Proteomes" id="UP001401887"/>
    </source>
</evidence>
<dbReference type="RefSeq" id="WP_345467856.1">
    <property type="nucleotide sequence ID" value="NZ_BAABRP010000024.1"/>
</dbReference>
<gene>
    <name evidence="1" type="ORF">Dcar01_03519</name>
</gene>
<evidence type="ECO:0000313" key="1">
    <source>
        <dbReference type="EMBL" id="GAA5514758.1"/>
    </source>
</evidence>
<evidence type="ECO:0008006" key="3">
    <source>
        <dbReference type="Google" id="ProtNLM"/>
    </source>
</evidence>